<sequence>MSEFKVGDKVECRYKSGVATFVSYGSFSKGNSFIRFAGHEDNIMVLTHHLTRIDTKQIEDIGDDRDMSQHISPNCKVSD</sequence>
<dbReference type="EMBL" id="JAAGTY010000024">
    <property type="protein sequence ID" value="NDW42647.1"/>
    <property type="molecule type" value="Genomic_DNA"/>
</dbReference>
<organism evidence="1 2">
    <name type="scientific">Acinetobacter baumannii</name>
    <dbReference type="NCBI Taxonomy" id="470"/>
    <lineage>
        <taxon>Bacteria</taxon>
        <taxon>Pseudomonadati</taxon>
        <taxon>Pseudomonadota</taxon>
        <taxon>Gammaproteobacteria</taxon>
        <taxon>Moraxellales</taxon>
        <taxon>Moraxellaceae</taxon>
        <taxon>Acinetobacter</taxon>
        <taxon>Acinetobacter calcoaceticus/baumannii complex</taxon>
    </lineage>
</organism>
<dbReference type="Proteomes" id="UP000470018">
    <property type="component" value="Unassembled WGS sequence"/>
</dbReference>
<proteinExistence type="predicted"/>
<evidence type="ECO:0000313" key="2">
    <source>
        <dbReference type="Proteomes" id="UP000470018"/>
    </source>
</evidence>
<name>A0A7X5RQQ7_ACIBA</name>
<dbReference type="AlphaFoldDB" id="A0A7X5RQQ7"/>
<dbReference type="RefSeq" id="WP_163093712.1">
    <property type="nucleotide sequence ID" value="NZ_JAAGTY010000024.1"/>
</dbReference>
<evidence type="ECO:0000313" key="1">
    <source>
        <dbReference type="EMBL" id="NDW42647.1"/>
    </source>
</evidence>
<protein>
    <submittedName>
        <fullName evidence="1">Uncharacterized protein</fullName>
    </submittedName>
</protein>
<gene>
    <name evidence="1" type="ORF">G3N53_16360</name>
</gene>
<reference evidence="1 2" key="1">
    <citation type="submission" date="2020-02" db="EMBL/GenBank/DDBJ databases">
        <title>Whole genome shot-gun sequencing of clinical Carbapenem resistant A. baumannii.</title>
        <authorList>
            <person name="Veeraraghavan B."/>
            <person name="Mathur P."/>
            <person name="Vijayakumar S."/>
            <person name="Vasudevan K."/>
            <person name="Lincy M."/>
            <person name="Kirubananthan A."/>
        </authorList>
    </citation>
    <scope>NUCLEOTIDE SEQUENCE [LARGE SCALE GENOMIC DNA]</scope>
    <source>
        <strain evidence="1 2">SP816</strain>
    </source>
</reference>
<accession>A0A7X5RQQ7</accession>
<comment type="caution">
    <text evidence="1">The sequence shown here is derived from an EMBL/GenBank/DDBJ whole genome shotgun (WGS) entry which is preliminary data.</text>
</comment>